<proteinExistence type="predicted"/>
<keyword evidence="2" id="KW-1185">Reference proteome</keyword>
<comment type="caution">
    <text evidence="1">The sequence shown here is derived from an EMBL/GenBank/DDBJ whole genome shotgun (WGS) entry which is preliminary data.</text>
</comment>
<evidence type="ECO:0000313" key="1">
    <source>
        <dbReference type="EMBL" id="CAK0908273.1"/>
    </source>
</evidence>
<protein>
    <submittedName>
        <fullName evidence="1">Uncharacterized protein</fullName>
    </submittedName>
</protein>
<organism evidence="1 2">
    <name type="scientific">Prorocentrum cordatum</name>
    <dbReference type="NCBI Taxonomy" id="2364126"/>
    <lineage>
        <taxon>Eukaryota</taxon>
        <taxon>Sar</taxon>
        <taxon>Alveolata</taxon>
        <taxon>Dinophyceae</taxon>
        <taxon>Prorocentrales</taxon>
        <taxon>Prorocentraceae</taxon>
        <taxon>Prorocentrum</taxon>
    </lineage>
</organism>
<name>A0ABN9YAB2_9DINO</name>
<dbReference type="EMBL" id="CAUYUJ010021983">
    <property type="protein sequence ID" value="CAK0908273.1"/>
    <property type="molecule type" value="Genomic_DNA"/>
</dbReference>
<reference evidence="1" key="1">
    <citation type="submission" date="2023-10" db="EMBL/GenBank/DDBJ databases">
        <authorList>
            <person name="Chen Y."/>
            <person name="Shah S."/>
            <person name="Dougan E. K."/>
            <person name="Thang M."/>
            <person name="Chan C."/>
        </authorList>
    </citation>
    <scope>NUCLEOTIDE SEQUENCE [LARGE SCALE GENOMIC DNA]</scope>
</reference>
<evidence type="ECO:0000313" key="2">
    <source>
        <dbReference type="Proteomes" id="UP001189429"/>
    </source>
</evidence>
<sequence>KNGIHKPSGVLRGFHGSAVGHPGGASCAAVGALNIPFSSSLACWQEGRTRSRCCYSGDSRNACFLTGPLAELCCAPAAVRSGPAALAEYLGLEGYEHTRHVGLLKSQAQWWSPQTASLHLARQLALAKAAVRAAINQSQVDLGPRAGGFGCNSC</sequence>
<feature type="non-terminal residue" evidence="1">
    <location>
        <position position="1"/>
    </location>
</feature>
<dbReference type="Proteomes" id="UP001189429">
    <property type="component" value="Unassembled WGS sequence"/>
</dbReference>
<accession>A0ABN9YAB2</accession>
<gene>
    <name evidence="1" type="ORF">PCOR1329_LOCUS82986</name>
</gene>